<reference evidence="1" key="1">
    <citation type="submission" date="2020-05" db="EMBL/GenBank/DDBJ databases">
        <title>Mycena genomes resolve the evolution of fungal bioluminescence.</title>
        <authorList>
            <person name="Tsai I.J."/>
        </authorList>
    </citation>
    <scope>NUCLEOTIDE SEQUENCE</scope>
    <source>
        <strain evidence="1">160909Yilan</strain>
    </source>
</reference>
<dbReference type="OrthoDB" id="124397at2759"/>
<accession>A0A8H6YWL5</accession>
<dbReference type="AlphaFoldDB" id="A0A8H6YWL5"/>
<protein>
    <submittedName>
        <fullName evidence="1">Uncharacterized protein</fullName>
    </submittedName>
</protein>
<evidence type="ECO:0000313" key="2">
    <source>
        <dbReference type="Proteomes" id="UP000623467"/>
    </source>
</evidence>
<proteinExistence type="predicted"/>
<keyword evidence="2" id="KW-1185">Reference proteome</keyword>
<dbReference type="Proteomes" id="UP000623467">
    <property type="component" value="Unassembled WGS sequence"/>
</dbReference>
<name>A0A8H6YWL5_9AGAR</name>
<organism evidence="1 2">
    <name type="scientific">Mycena sanguinolenta</name>
    <dbReference type="NCBI Taxonomy" id="230812"/>
    <lineage>
        <taxon>Eukaryota</taxon>
        <taxon>Fungi</taxon>
        <taxon>Dikarya</taxon>
        <taxon>Basidiomycota</taxon>
        <taxon>Agaricomycotina</taxon>
        <taxon>Agaricomycetes</taxon>
        <taxon>Agaricomycetidae</taxon>
        <taxon>Agaricales</taxon>
        <taxon>Marasmiineae</taxon>
        <taxon>Mycenaceae</taxon>
        <taxon>Mycena</taxon>
    </lineage>
</organism>
<gene>
    <name evidence="1" type="ORF">MSAN_00913100</name>
</gene>
<comment type="caution">
    <text evidence="1">The sequence shown here is derived from an EMBL/GenBank/DDBJ whole genome shotgun (WGS) entry which is preliminary data.</text>
</comment>
<evidence type="ECO:0000313" key="1">
    <source>
        <dbReference type="EMBL" id="KAF7366557.1"/>
    </source>
</evidence>
<dbReference type="EMBL" id="JACAZH010000006">
    <property type="protein sequence ID" value="KAF7366557.1"/>
    <property type="molecule type" value="Genomic_DNA"/>
</dbReference>
<sequence>MSASLLEALAMLHPEHLVSLSSRPRPTRDLSRNNSRVSQETFKNAFIVLNSLKQLGDDGWRFSSSFFSRQSIDVADVGSPGILSVRYSRDGNRNVSNNSRSSHGCNGNSNGVLRTVALLDAQSENAAINFCPSLHWQAVAELSQLLDTFYSDVDVYTTTSPSLSLNSVDSSRMKDISQHSWPRKIRSHYSIHNRLALKTFRVAERDVHSRMARHQARQLFFPRTGVVSARSTLPRSRQTHPSQPIKELATRDIFRQGSQSSTAKDVLGWTGDT</sequence>